<dbReference type="Gene3D" id="1.50.40.10">
    <property type="entry name" value="Mitochondrial carrier domain"/>
    <property type="match status" value="1"/>
</dbReference>
<dbReference type="AlphaFoldDB" id="A0AA36I6A6"/>
<evidence type="ECO:0000256" key="6">
    <source>
        <dbReference type="PROSITE-ProRule" id="PRU00282"/>
    </source>
</evidence>
<dbReference type="EMBL" id="CAUJNA010000816">
    <property type="protein sequence ID" value="CAJ1381517.1"/>
    <property type="molecule type" value="Genomic_DNA"/>
</dbReference>
<accession>A0AA36I6A6</accession>
<organism evidence="8 9">
    <name type="scientific">Effrenium voratum</name>
    <dbReference type="NCBI Taxonomy" id="2562239"/>
    <lineage>
        <taxon>Eukaryota</taxon>
        <taxon>Sar</taxon>
        <taxon>Alveolata</taxon>
        <taxon>Dinophyceae</taxon>
        <taxon>Suessiales</taxon>
        <taxon>Symbiodiniaceae</taxon>
        <taxon>Effrenium</taxon>
    </lineage>
</organism>
<dbReference type="InterPro" id="IPR018108">
    <property type="entry name" value="MCP_transmembrane"/>
</dbReference>
<evidence type="ECO:0000256" key="1">
    <source>
        <dbReference type="ARBA" id="ARBA00004141"/>
    </source>
</evidence>
<feature type="repeat" description="Solcar" evidence="6">
    <location>
        <begin position="48"/>
        <end position="127"/>
    </location>
</feature>
<evidence type="ECO:0000256" key="7">
    <source>
        <dbReference type="RuleBase" id="RU000488"/>
    </source>
</evidence>
<evidence type="ECO:0000256" key="3">
    <source>
        <dbReference type="ARBA" id="ARBA00022692"/>
    </source>
</evidence>
<dbReference type="PROSITE" id="PS50920">
    <property type="entry name" value="SOLCAR"/>
    <property type="match status" value="2"/>
</dbReference>
<keyword evidence="5 6" id="KW-0472">Membrane</keyword>
<sequence length="226" mass="24799">MCCGCCPPMARGFGSSPCATMRCLAWCPRATLGASSLAGWLGWELWCSHTHLTPCGRAWQPHVSSLMRSPTRACQTPGWIRNCRDCLRRTWRSGGISGLYAGYVASMLEIAPYTAIAFTSYEGVKQRLQGHLPPWAAKICAGVCSGCAATGVCYPLDTVRRQLMLDGALGFDCRYHGSIVRCCRSLCSQGGLVQFYKGWSVTMLKSVPTVTITFFTKDFLLTKLRQ</sequence>
<dbReference type="PRINTS" id="PR00926">
    <property type="entry name" value="MITOCARRIER"/>
</dbReference>
<name>A0AA36I6A6_9DINO</name>
<evidence type="ECO:0000256" key="2">
    <source>
        <dbReference type="ARBA" id="ARBA00022448"/>
    </source>
</evidence>
<evidence type="ECO:0000313" key="8">
    <source>
        <dbReference type="EMBL" id="CAJ1381517.1"/>
    </source>
</evidence>
<dbReference type="SUPFAM" id="SSF103506">
    <property type="entry name" value="Mitochondrial carrier"/>
    <property type="match status" value="1"/>
</dbReference>
<reference evidence="8" key="1">
    <citation type="submission" date="2023-08" db="EMBL/GenBank/DDBJ databases">
        <authorList>
            <person name="Chen Y."/>
            <person name="Shah S."/>
            <person name="Dougan E. K."/>
            <person name="Thang M."/>
            <person name="Chan C."/>
        </authorList>
    </citation>
    <scope>NUCLEOTIDE SEQUENCE</scope>
</reference>
<dbReference type="GO" id="GO:0016020">
    <property type="term" value="C:membrane"/>
    <property type="evidence" value="ECO:0007669"/>
    <property type="project" value="UniProtKB-SubCell"/>
</dbReference>
<evidence type="ECO:0000313" key="9">
    <source>
        <dbReference type="Proteomes" id="UP001178507"/>
    </source>
</evidence>
<evidence type="ECO:0000256" key="4">
    <source>
        <dbReference type="ARBA" id="ARBA00022737"/>
    </source>
</evidence>
<evidence type="ECO:0000256" key="5">
    <source>
        <dbReference type="ARBA" id="ARBA00023136"/>
    </source>
</evidence>
<dbReference type="InterPro" id="IPR002067">
    <property type="entry name" value="MCP"/>
</dbReference>
<proteinExistence type="inferred from homology"/>
<comment type="subcellular location">
    <subcellularLocation>
        <location evidence="1">Membrane</location>
        <topology evidence="1">Multi-pass membrane protein</topology>
    </subcellularLocation>
</comment>
<keyword evidence="9" id="KW-1185">Reference proteome</keyword>
<dbReference type="InterPro" id="IPR023395">
    <property type="entry name" value="MCP_dom_sf"/>
</dbReference>
<feature type="repeat" description="Solcar" evidence="6">
    <location>
        <begin position="133"/>
        <end position="223"/>
    </location>
</feature>
<dbReference type="GO" id="GO:0055085">
    <property type="term" value="P:transmembrane transport"/>
    <property type="evidence" value="ECO:0007669"/>
    <property type="project" value="InterPro"/>
</dbReference>
<dbReference type="Pfam" id="PF00153">
    <property type="entry name" value="Mito_carr"/>
    <property type="match status" value="2"/>
</dbReference>
<gene>
    <name evidence="8" type="ORF">EVOR1521_LOCUS9178</name>
</gene>
<protein>
    <submittedName>
        <fullName evidence="8">Uncharacterized protein</fullName>
    </submittedName>
</protein>
<dbReference type="PANTHER" id="PTHR24089">
    <property type="entry name" value="SOLUTE CARRIER FAMILY 25"/>
    <property type="match status" value="1"/>
</dbReference>
<comment type="similarity">
    <text evidence="7">Belongs to the mitochondrial carrier (TC 2.A.29) family.</text>
</comment>
<dbReference type="Proteomes" id="UP001178507">
    <property type="component" value="Unassembled WGS sequence"/>
</dbReference>
<keyword evidence="2 7" id="KW-0813">Transport</keyword>
<keyword evidence="4" id="KW-0677">Repeat</keyword>
<comment type="caution">
    <text evidence="8">The sequence shown here is derived from an EMBL/GenBank/DDBJ whole genome shotgun (WGS) entry which is preliminary data.</text>
</comment>
<keyword evidence="3 6" id="KW-0812">Transmembrane</keyword>